<reference evidence="2 3" key="1">
    <citation type="journal article" date="2014" name="BMC Genomics">
        <title>Genome sequencing of four Aureobasidium pullulans varieties: biotechnological potential, stress tolerance, and description of new species.</title>
        <authorList>
            <person name="Gostin Ar C."/>
            <person name="Ohm R.A."/>
            <person name="Kogej T."/>
            <person name="Sonjak S."/>
            <person name="Turk M."/>
            <person name="Zajc J."/>
            <person name="Zalar P."/>
            <person name="Grube M."/>
            <person name="Sun H."/>
            <person name="Han J."/>
            <person name="Sharma A."/>
            <person name="Chiniquy J."/>
            <person name="Ngan C.Y."/>
            <person name="Lipzen A."/>
            <person name="Barry K."/>
            <person name="Grigoriev I.V."/>
            <person name="Gunde-Cimerman N."/>
        </authorList>
    </citation>
    <scope>NUCLEOTIDE SEQUENCE [LARGE SCALE GENOMIC DNA]</scope>
    <source>
        <strain evidence="2 3">CBS 110374</strain>
    </source>
</reference>
<organism evidence="2 3">
    <name type="scientific">Aureobasidium melanogenum (strain CBS 110374)</name>
    <name type="common">Aureobasidium pullulans var. melanogenum</name>
    <dbReference type="NCBI Taxonomy" id="1043003"/>
    <lineage>
        <taxon>Eukaryota</taxon>
        <taxon>Fungi</taxon>
        <taxon>Dikarya</taxon>
        <taxon>Ascomycota</taxon>
        <taxon>Pezizomycotina</taxon>
        <taxon>Dothideomycetes</taxon>
        <taxon>Dothideomycetidae</taxon>
        <taxon>Dothideales</taxon>
        <taxon>Saccotheciaceae</taxon>
        <taxon>Aureobasidium</taxon>
    </lineage>
</organism>
<keyword evidence="3" id="KW-1185">Reference proteome</keyword>
<proteinExistence type="predicted"/>
<protein>
    <submittedName>
        <fullName evidence="2">Uncharacterized protein</fullName>
    </submittedName>
</protein>
<evidence type="ECO:0000313" key="2">
    <source>
        <dbReference type="EMBL" id="KEQ65733.1"/>
    </source>
</evidence>
<dbReference type="Proteomes" id="UP000030672">
    <property type="component" value="Unassembled WGS sequence"/>
</dbReference>
<feature type="region of interest" description="Disordered" evidence="1">
    <location>
        <begin position="46"/>
        <end position="141"/>
    </location>
</feature>
<dbReference type="GeneID" id="63917598"/>
<evidence type="ECO:0000256" key="1">
    <source>
        <dbReference type="SAM" id="MobiDB-lite"/>
    </source>
</evidence>
<dbReference type="HOGENOM" id="CLU_1015570_0_0_1"/>
<dbReference type="AlphaFoldDB" id="A0A074VYZ1"/>
<dbReference type="EMBL" id="KL584826">
    <property type="protein sequence ID" value="KEQ65733.1"/>
    <property type="molecule type" value="Genomic_DNA"/>
</dbReference>
<feature type="compositionally biased region" description="Basic and acidic residues" evidence="1">
    <location>
        <begin position="46"/>
        <end position="56"/>
    </location>
</feature>
<name>A0A074VYZ1_AURM1</name>
<sequence>MNRGRSAFSPPPPKKPYTLAALDKPPILRRNSRGMFMTTEEIERDDARMLAQERARPSSRPPVNKPEECFPASGWPTGPQVQESEEEEMSASEVFLLAPSTPPPIPVRSPLRPRPAAAAALAQQHTVQPDSPSSSLYEEGAGLGFHQGNPWSLTGRLPPVVGLAPPSLPPSAPSEYLGASLSAASVSEDEGPRGVDYNPDTTGLTSAFSASSSSSGGSLLASNGTIESDCVIFVGVPLRCGKIKIYAFPQVYKNARYFSDIKHYPERLMLDTKI</sequence>
<feature type="compositionally biased region" description="Low complexity" evidence="1">
    <location>
        <begin position="108"/>
        <end position="122"/>
    </location>
</feature>
<feature type="compositionally biased region" description="Polar residues" evidence="1">
    <location>
        <begin position="123"/>
        <end position="136"/>
    </location>
</feature>
<evidence type="ECO:0000313" key="3">
    <source>
        <dbReference type="Proteomes" id="UP000030672"/>
    </source>
</evidence>
<gene>
    <name evidence="2" type="ORF">M437DRAFT_63283</name>
</gene>
<dbReference type="RefSeq" id="XP_040882756.1">
    <property type="nucleotide sequence ID" value="XM_041024225.1"/>
</dbReference>
<accession>A0A074VYZ1</accession>